<evidence type="ECO:0000313" key="2">
    <source>
        <dbReference type="Proteomes" id="UP000250088"/>
    </source>
</evidence>
<protein>
    <submittedName>
        <fullName evidence="1">MarR family transcriptional regulator</fullName>
    </submittedName>
</protein>
<dbReference type="GeneID" id="32893012"/>
<dbReference type="EMBL" id="CP019893">
    <property type="protein sequence ID" value="ARS88824.1"/>
    <property type="molecule type" value="Genomic_DNA"/>
</dbReference>
<dbReference type="InterPro" id="IPR036388">
    <property type="entry name" value="WH-like_DNA-bd_sf"/>
</dbReference>
<evidence type="ECO:0000313" key="1">
    <source>
        <dbReference type="EMBL" id="ARS88824.1"/>
    </source>
</evidence>
<dbReference type="OrthoDB" id="182995at2157"/>
<accession>A0A2Z2HUX0</accession>
<proteinExistence type="predicted"/>
<organism evidence="1 2">
    <name type="scientific">Natrarchaeobaculum aegyptiacum</name>
    <dbReference type="NCBI Taxonomy" id="745377"/>
    <lineage>
        <taxon>Archaea</taxon>
        <taxon>Methanobacteriati</taxon>
        <taxon>Methanobacteriota</taxon>
        <taxon>Stenosarchaea group</taxon>
        <taxon>Halobacteria</taxon>
        <taxon>Halobacteriales</taxon>
        <taxon>Natrialbaceae</taxon>
        <taxon>Natrarchaeobaculum</taxon>
    </lineage>
</organism>
<dbReference type="AlphaFoldDB" id="A0A2Z2HUX0"/>
<dbReference type="Gene3D" id="1.10.10.10">
    <property type="entry name" value="Winged helix-like DNA-binding domain superfamily/Winged helix DNA-binding domain"/>
    <property type="match status" value="1"/>
</dbReference>
<dbReference type="RefSeq" id="WP_086887210.1">
    <property type="nucleotide sequence ID" value="NZ_CP019893.1"/>
</dbReference>
<sequence length="80" mass="8728">MQPNPPEPIDTDLDLSVPPALESPRAKLIYLYVSARDGATVEQLQVDLAIKKGTALSIASTLRKRGFLERTDDGFDICGQ</sequence>
<gene>
    <name evidence="1" type="ORF">B1756_02995</name>
</gene>
<reference evidence="2" key="1">
    <citation type="submission" date="2017-02" db="EMBL/GenBank/DDBJ databases">
        <title>Natronthermophilus aegyptiacus gen. nov.,sp. nov., an aerobic, extremely halophilic alkalithermophilic archaeon isolated from the athalassohaline Wadi An Natrun, Egypt.</title>
        <authorList>
            <person name="Zhao B."/>
        </authorList>
    </citation>
    <scope>NUCLEOTIDE SEQUENCE [LARGE SCALE GENOMIC DNA]</scope>
    <source>
        <strain evidence="2">JW/NM-HA 15</strain>
    </source>
</reference>
<dbReference type="KEGG" id="naj:B1756_02995"/>
<dbReference type="Proteomes" id="UP000250088">
    <property type="component" value="Chromosome"/>
</dbReference>
<name>A0A2Z2HUX0_9EURY</name>
<keyword evidence="2" id="KW-1185">Reference proteome</keyword>